<name>A0A1M6W0X1_9BURK</name>
<protein>
    <submittedName>
        <fullName evidence="2">Uncharacterized protein</fullName>
    </submittedName>
</protein>
<evidence type="ECO:0000256" key="1">
    <source>
        <dbReference type="SAM" id="MobiDB-lite"/>
    </source>
</evidence>
<evidence type="ECO:0000313" key="3">
    <source>
        <dbReference type="Proteomes" id="UP000184395"/>
    </source>
</evidence>
<dbReference type="AlphaFoldDB" id="A0A1M6W0X1"/>
<dbReference type="Proteomes" id="UP000184395">
    <property type="component" value="Unassembled WGS sequence"/>
</dbReference>
<sequence length="193" mass="20940">MQGTSGAASSFHLPMCSRVFPLVPKKIFTSSRSPQRSLLQRRRSTTQRAGCGPARTGSAMRPLSASVPVDQPSSRSWVILGPAIQDPCERRPCSGKFQLKALSRAPRYTQPTADYLPRRMPEIDHAQQVAMPGMQGPPCFRDPRRIDRIVGAARCVTPILQPPAQRCRSEIAAHGAPPDACPISSSRAGTGTR</sequence>
<feature type="region of interest" description="Disordered" evidence="1">
    <location>
        <begin position="31"/>
        <end position="68"/>
    </location>
</feature>
<gene>
    <name evidence="2" type="ORF">SAMN05192548_104262</name>
</gene>
<evidence type="ECO:0000313" key="2">
    <source>
        <dbReference type="EMBL" id="SHK87278.1"/>
    </source>
</evidence>
<proteinExistence type="predicted"/>
<accession>A0A1M6W0X1</accession>
<feature type="compositionally biased region" description="Polar residues" evidence="1">
    <location>
        <begin position="183"/>
        <end position="193"/>
    </location>
</feature>
<reference evidence="2 3" key="1">
    <citation type="submission" date="2016-11" db="EMBL/GenBank/DDBJ databases">
        <authorList>
            <person name="Jaros S."/>
            <person name="Januszkiewicz K."/>
            <person name="Wedrychowicz H."/>
        </authorList>
    </citation>
    <scope>NUCLEOTIDE SEQUENCE [LARGE SCALE GENOMIC DNA]</scope>
    <source>
        <strain evidence="2 3">LMG 20594</strain>
    </source>
</reference>
<feature type="region of interest" description="Disordered" evidence="1">
    <location>
        <begin position="174"/>
        <end position="193"/>
    </location>
</feature>
<organism evidence="2 3">
    <name type="scientific">Paraburkholderia terricola</name>
    <dbReference type="NCBI Taxonomy" id="169427"/>
    <lineage>
        <taxon>Bacteria</taxon>
        <taxon>Pseudomonadati</taxon>
        <taxon>Pseudomonadota</taxon>
        <taxon>Betaproteobacteria</taxon>
        <taxon>Burkholderiales</taxon>
        <taxon>Burkholderiaceae</taxon>
        <taxon>Paraburkholderia</taxon>
    </lineage>
</organism>
<dbReference type="EMBL" id="FRAB01000042">
    <property type="protein sequence ID" value="SHK87278.1"/>
    <property type="molecule type" value="Genomic_DNA"/>
</dbReference>